<gene>
    <name evidence="5" type="ORF">IBG24_14360</name>
</gene>
<dbReference type="PROSITE" id="PS00455">
    <property type="entry name" value="AMP_BINDING"/>
    <property type="match status" value="1"/>
</dbReference>
<dbReference type="InterPro" id="IPR045851">
    <property type="entry name" value="AMP-bd_C_sf"/>
</dbReference>
<dbReference type="PANTHER" id="PTHR43201">
    <property type="entry name" value="ACYL-COA SYNTHETASE"/>
    <property type="match status" value="1"/>
</dbReference>
<dbReference type="InterPro" id="IPR020845">
    <property type="entry name" value="AMP-binding_CS"/>
</dbReference>
<evidence type="ECO:0000259" key="4">
    <source>
        <dbReference type="Pfam" id="PF13193"/>
    </source>
</evidence>
<dbReference type="InterPro" id="IPR042099">
    <property type="entry name" value="ANL_N_sf"/>
</dbReference>
<dbReference type="Proteomes" id="UP000620591">
    <property type="component" value="Unassembled WGS sequence"/>
</dbReference>
<protein>
    <submittedName>
        <fullName evidence="5">Acyl--CoA ligase</fullName>
    </submittedName>
</protein>
<accession>A0A8I0K1X6</accession>
<dbReference type="Gene3D" id="3.40.50.12780">
    <property type="entry name" value="N-terminal domain of ligase-like"/>
    <property type="match status" value="1"/>
</dbReference>
<dbReference type="Pfam" id="PF13193">
    <property type="entry name" value="AMP-binding_C"/>
    <property type="match status" value="1"/>
</dbReference>
<dbReference type="FunFam" id="3.30.300.30:FF:000008">
    <property type="entry name" value="2,3-dihydroxybenzoate-AMP ligase"/>
    <property type="match status" value="1"/>
</dbReference>
<proteinExistence type="inferred from homology"/>
<evidence type="ECO:0000313" key="6">
    <source>
        <dbReference type="Proteomes" id="UP000620591"/>
    </source>
</evidence>
<feature type="domain" description="AMP-binding enzyme C-terminal" evidence="4">
    <location>
        <begin position="485"/>
        <end position="561"/>
    </location>
</feature>
<sequence>MAIARGLHPQEKVRDFQAKGWWTEETLDDFYLTQVAERAAELAIVDPANRADLLASSPRRLTWSELDHEVHTVAARLDALGLQRGDVLGVQLPNTIELAEVYLGAWLLGVVVSPLPMQYREHEIVGMANQAGFRAFISTAAFAGRRPAEEAAAVRDRIPTLEHVIAFGDPSELADLGEGVTAWSPAPATENERARVDARRAADPNDANDCATLCWTSGTESEPKGVPRAHLEWVAISNATVDAPRLTADDVLLNPFPMVNMAGINGMFLPWLRTGCVLVQHHPFDLKTFLAQVAVERVTYTVAPPALLWMLLHNDALLSQVDLSSLTRIGSGSAPLQPVMVRGWQEKLGIGVINFFGSNEGISLLSSVEDFPDPDDRAQYFPRYGAPGVTWSSRIADWVQLRLVDPATGREVTEPGVPGELRIGGPTIFAGYINPETRANPFDEQGMLMTGDIFEIAGDRNQFLHYLDRGKDLVIRGGMNIAPAELEALIGEHPAVADVAVVGDPDEQMGERVAAVVTLNPGTSLTLEELVEFLRAAKIASYKLPERLEIRDELPRNPVGKVLKRDLRRQIQS</sequence>
<comment type="caution">
    <text evidence="5">The sequence shown here is derived from an EMBL/GenBank/DDBJ whole genome shotgun (WGS) entry which is preliminary data.</text>
</comment>
<reference evidence="5" key="1">
    <citation type="submission" date="2020-09" db="EMBL/GenBank/DDBJ databases">
        <title>Novel species in genus Aeromicrobium.</title>
        <authorList>
            <person name="Zhang G."/>
        </authorList>
    </citation>
    <scope>NUCLEOTIDE SEQUENCE</scope>
    <source>
        <strain evidence="5">Zg-636</strain>
    </source>
</reference>
<keyword evidence="2 5" id="KW-0436">Ligase</keyword>
<evidence type="ECO:0000256" key="2">
    <source>
        <dbReference type="ARBA" id="ARBA00022598"/>
    </source>
</evidence>
<dbReference type="AlphaFoldDB" id="A0A8I0K1X6"/>
<dbReference type="PANTHER" id="PTHR43201:SF5">
    <property type="entry name" value="MEDIUM-CHAIN ACYL-COA LIGASE ACSF2, MITOCHONDRIAL"/>
    <property type="match status" value="1"/>
</dbReference>
<organism evidence="5 6">
    <name type="scientific">Aeromicrobium senzhongii</name>
    <dbReference type="NCBI Taxonomy" id="2663859"/>
    <lineage>
        <taxon>Bacteria</taxon>
        <taxon>Bacillati</taxon>
        <taxon>Actinomycetota</taxon>
        <taxon>Actinomycetes</taxon>
        <taxon>Propionibacteriales</taxon>
        <taxon>Nocardioidaceae</taxon>
        <taxon>Aeromicrobium</taxon>
    </lineage>
</organism>
<dbReference type="InterPro" id="IPR025110">
    <property type="entry name" value="AMP-bd_C"/>
</dbReference>
<evidence type="ECO:0000259" key="3">
    <source>
        <dbReference type="Pfam" id="PF00501"/>
    </source>
</evidence>
<dbReference type="Pfam" id="PF00501">
    <property type="entry name" value="AMP-binding"/>
    <property type="match status" value="1"/>
</dbReference>
<dbReference type="GO" id="GO:0031956">
    <property type="term" value="F:medium-chain fatty acid-CoA ligase activity"/>
    <property type="evidence" value="ECO:0007669"/>
    <property type="project" value="TreeGrafter"/>
</dbReference>
<comment type="similarity">
    <text evidence="1">Belongs to the ATP-dependent AMP-binding enzyme family.</text>
</comment>
<dbReference type="InterPro" id="IPR000873">
    <property type="entry name" value="AMP-dep_synth/lig_dom"/>
</dbReference>
<dbReference type="SUPFAM" id="SSF56801">
    <property type="entry name" value="Acetyl-CoA synthetase-like"/>
    <property type="match status" value="1"/>
</dbReference>
<dbReference type="GO" id="GO:0006631">
    <property type="term" value="P:fatty acid metabolic process"/>
    <property type="evidence" value="ECO:0007669"/>
    <property type="project" value="TreeGrafter"/>
</dbReference>
<dbReference type="CDD" id="cd04433">
    <property type="entry name" value="AFD_class_I"/>
    <property type="match status" value="1"/>
</dbReference>
<feature type="domain" description="AMP-dependent synthetase/ligase" evidence="3">
    <location>
        <begin position="46"/>
        <end position="432"/>
    </location>
</feature>
<evidence type="ECO:0000313" key="5">
    <source>
        <dbReference type="EMBL" id="MBC9227498.1"/>
    </source>
</evidence>
<dbReference type="EMBL" id="JACTVM010000004">
    <property type="protein sequence ID" value="MBC9227498.1"/>
    <property type="molecule type" value="Genomic_DNA"/>
</dbReference>
<name>A0A8I0K1X6_9ACTN</name>
<dbReference type="Gene3D" id="3.30.300.30">
    <property type="match status" value="1"/>
</dbReference>
<dbReference type="RefSeq" id="WP_187769968.1">
    <property type="nucleotide sequence ID" value="NZ_JACTVM010000004.1"/>
</dbReference>
<evidence type="ECO:0000256" key="1">
    <source>
        <dbReference type="ARBA" id="ARBA00006432"/>
    </source>
</evidence>